<evidence type="ECO:0000313" key="1">
    <source>
        <dbReference type="EMBL" id="KAI0510972.1"/>
    </source>
</evidence>
<accession>A0A8T3BD30</accession>
<reference evidence="1" key="1">
    <citation type="journal article" date="2022" name="Front. Genet.">
        <title>Chromosome-Scale Assembly of the Dendrobium nobile Genome Provides Insights Into the Molecular Mechanism of the Biosynthesis of the Medicinal Active Ingredient of Dendrobium.</title>
        <authorList>
            <person name="Xu Q."/>
            <person name="Niu S.-C."/>
            <person name="Li K.-L."/>
            <person name="Zheng P.-J."/>
            <person name="Zhang X.-J."/>
            <person name="Jia Y."/>
            <person name="Liu Y."/>
            <person name="Niu Y.-X."/>
            <person name="Yu L.-H."/>
            <person name="Chen D.-F."/>
            <person name="Zhang G.-Q."/>
        </authorList>
    </citation>
    <scope>NUCLEOTIDE SEQUENCE</scope>
    <source>
        <tissue evidence="1">Leaf</tissue>
    </source>
</reference>
<protein>
    <submittedName>
        <fullName evidence="1">Uncharacterized protein</fullName>
    </submittedName>
</protein>
<gene>
    <name evidence="1" type="ORF">KFK09_011588</name>
</gene>
<evidence type="ECO:0000313" key="2">
    <source>
        <dbReference type="Proteomes" id="UP000829196"/>
    </source>
</evidence>
<name>A0A8T3BD30_DENNO</name>
<dbReference type="EMBL" id="JAGYWB010000009">
    <property type="protein sequence ID" value="KAI0510972.1"/>
    <property type="molecule type" value="Genomic_DNA"/>
</dbReference>
<organism evidence="1 2">
    <name type="scientific">Dendrobium nobile</name>
    <name type="common">Orchid</name>
    <dbReference type="NCBI Taxonomy" id="94219"/>
    <lineage>
        <taxon>Eukaryota</taxon>
        <taxon>Viridiplantae</taxon>
        <taxon>Streptophyta</taxon>
        <taxon>Embryophyta</taxon>
        <taxon>Tracheophyta</taxon>
        <taxon>Spermatophyta</taxon>
        <taxon>Magnoliopsida</taxon>
        <taxon>Liliopsida</taxon>
        <taxon>Asparagales</taxon>
        <taxon>Orchidaceae</taxon>
        <taxon>Epidendroideae</taxon>
        <taxon>Malaxideae</taxon>
        <taxon>Dendrobiinae</taxon>
        <taxon>Dendrobium</taxon>
    </lineage>
</organism>
<sequence length="74" mass="8719">MSDDDPTTWWKMDLMIRHSTLKWRGEASSSPFLGFSIRGRSKMGRRELEEEGRPAGARRKARVEKRCLWNYGMD</sequence>
<dbReference type="Proteomes" id="UP000829196">
    <property type="component" value="Unassembled WGS sequence"/>
</dbReference>
<dbReference type="AlphaFoldDB" id="A0A8T3BD30"/>
<keyword evidence="2" id="KW-1185">Reference proteome</keyword>
<comment type="caution">
    <text evidence="1">The sequence shown here is derived from an EMBL/GenBank/DDBJ whole genome shotgun (WGS) entry which is preliminary data.</text>
</comment>
<proteinExistence type="predicted"/>